<evidence type="ECO:0000256" key="4">
    <source>
        <dbReference type="PROSITE-ProRule" id="PRU00433"/>
    </source>
</evidence>
<evidence type="ECO:0000259" key="6">
    <source>
        <dbReference type="PROSITE" id="PS51007"/>
    </source>
</evidence>
<dbReference type="GO" id="GO:0046872">
    <property type="term" value="F:metal ion binding"/>
    <property type="evidence" value="ECO:0007669"/>
    <property type="project" value="UniProtKB-KW"/>
</dbReference>
<gene>
    <name evidence="7" type="ORF">AMJAP_1044</name>
</gene>
<name>A0A7R6PAN1_9GAMM</name>
<dbReference type="GO" id="GO:0009055">
    <property type="term" value="F:electron transfer activity"/>
    <property type="evidence" value="ECO:0007669"/>
    <property type="project" value="InterPro"/>
</dbReference>
<proteinExistence type="predicted"/>
<dbReference type="KEGG" id="ajp:AMJAP_1044"/>
<evidence type="ECO:0000313" key="8">
    <source>
        <dbReference type="Proteomes" id="UP000595663"/>
    </source>
</evidence>
<dbReference type="GO" id="GO:0020037">
    <property type="term" value="F:heme binding"/>
    <property type="evidence" value="ECO:0007669"/>
    <property type="project" value="InterPro"/>
</dbReference>
<organism evidence="7 8">
    <name type="scientific">Amphritea japonica ATCC BAA-1530</name>
    <dbReference type="NCBI Taxonomy" id="1278309"/>
    <lineage>
        <taxon>Bacteria</taxon>
        <taxon>Pseudomonadati</taxon>
        <taxon>Pseudomonadota</taxon>
        <taxon>Gammaproteobacteria</taxon>
        <taxon>Oceanospirillales</taxon>
        <taxon>Oceanospirillaceae</taxon>
        <taxon>Amphritea</taxon>
    </lineage>
</organism>
<dbReference type="Proteomes" id="UP000595663">
    <property type="component" value="Chromosome"/>
</dbReference>
<evidence type="ECO:0000256" key="3">
    <source>
        <dbReference type="ARBA" id="ARBA00023004"/>
    </source>
</evidence>
<dbReference type="SUPFAM" id="SSF46626">
    <property type="entry name" value="Cytochrome c"/>
    <property type="match status" value="1"/>
</dbReference>
<sequence length="101" mass="10516">MKKFSGILFAACAFTFSAPMVQADGAAVFQTCVECHGANAEKAAMGKSQVIKGWSSSQVVDALTGYKAGTYGGPMKALMKVQVDKLDESSIQAVADYIAGL</sequence>
<evidence type="ECO:0000256" key="1">
    <source>
        <dbReference type="ARBA" id="ARBA00022617"/>
    </source>
</evidence>
<dbReference type="InterPro" id="IPR036909">
    <property type="entry name" value="Cyt_c-like_dom_sf"/>
</dbReference>
<evidence type="ECO:0000256" key="5">
    <source>
        <dbReference type="SAM" id="SignalP"/>
    </source>
</evidence>
<feature type="domain" description="Cytochrome c" evidence="6">
    <location>
        <begin position="20"/>
        <end position="101"/>
    </location>
</feature>
<dbReference type="AlphaFoldDB" id="A0A7R6PAN1"/>
<dbReference type="InterPro" id="IPR009056">
    <property type="entry name" value="Cyt_c-like_dom"/>
</dbReference>
<dbReference type="Pfam" id="PF00034">
    <property type="entry name" value="Cytochrom_C"/>
    <property type="match status" value="1"/>
</dbReference>
<evidence type="ECO:0000256" key="2">
    <source>
        <dbReference type="ARBA" id="ARBA00022723"/>
    </source>
</evidence>
<dbReference type="EMBL" id="AP014545">
    <property type="protein sequence ID" value="BBB25641.1"/>
    <property type="molecule type" value="Genomic_DNA"/>
</dbReference>
<feature type="signal peptide" evidence="5">
    <location>
        <begin position="1"/>
        <end position="23"/>
    </location>
</feature>
<dbReference type="PROSITE" id="PS51007">
    <property type="entry name" value="CYTC"/>
    <property type="match status" value="1"/>
</dbReference>
<dbReference type="OrthoDB" id="9773456at2"/>
<keyword evidence="5" id="KW-0732">Signal</keyword>
<keyword evidence="8" id="KW-1185">Reference proteome</keyword>
<dbReference type="RefSeq" id="WP_019622063.1">
    <property type="nucleotide sequence ID" value="NZ_AP014545.1"/>
</dbReference>
<keyword evidence="3 4" id="KW-0408">Iron</keyword>
<reference evidence="7 8" key="1">
    <citation type="journal article" date="2008" name="Int. J. Syst. Evol. Microbiol.">
        <title>Amphritea japonica sp. nov. and Amphritea balenae sp. nov., isolated from the sediment adjacent to sperm whale carcasses off Kagoshima, Japan.</title>
        <authorList>
            <person name="Miyazaki M."/>
            <person name="Nogi Y."/>
            <person name="Fujiwara Y."/>
            <person name="Kawato M."/>
            <person name="Nagahama T."/>
            <person name="Kubokawa K."/>
            <person name="Horikoshi K."/>
        </authorList>
    </citation>
    <scope>NUCLEOTIDE SEQUENCE [LARGE SCALE GENOMIC DNA]</scope>
    <source>
        <strain evidence="7 8">ATCC BAA-1530</strain>
    </source>
</reference>
<feature type="chain" id="PRO_5032545493" evidence="5">
    <location>
        <begin position="24"/>
        <end position="101"/>
    </location>
</feature>
<keyword evidence="1 4" id="KW-0349">Heme</keyword>
<dbReference type="Gene3D" id="1.10.760.10">
    <property type="entry name" value="Cytochrome c-like domain"/>
    <property type="match status" value="1"/>
</dbReference>
<accession>A0A7R6PAN1</accession>
<protein>
    <submittedName>
        <fullName evidence="7">Cytochrome c, class I</fullName>
    </submittedName>
</protein>
<evidence type="ECO:0000313" key="7">
    <source>
        <dbReference type="EMBL" id="BBB25641.1"/>
    </source>
</evidence>
<keyword evidence="2 4" id="KW-0479">Metal-binding</keyword>